<evidence type="ECO:0000256" key="7">
    <source>
        <dbReference type="ARBA" id="ARBA00022989"/>
    </source>
</evidence>
<dbReference type="Gene3D" id="1.20.1560.10">
    <property type="entry name" value="ABC transporter type 1, transmembrane domain"/>
    <property type="match status" value="2"/>
</dbReference>
<dbReference type="GO" id="GO:0016887">
    <property type="term" value="F:ATP hydrolysis activity"/>
    <property type="evidence" value="ECO:0007669"/>
    <property type="project" value="InterPro"/>
</dbReference>
<evidence type="ECO:0000256" key="10">
    <source>
        <dbReference type="SAM" id="MobiDB-lite"/>
    </source>
</evidence>
<dbReference type="EMBL" id="BOPO01000124">
    <property type="protein sequence ID" value="GIL30597.1"/>
    <property type="molecule type" value="Genomic_DNA"/>
</dbReference>
<dbReference type="InterPro" id="IPR003439">
    <property type="entry name" value="ABC_transporter-like_ATP-bd"/>
</dbReference>
<dbReference type="CDD" id="cd18543">
    <property type="entry name" value="ABC_6TM_Rv0194_D1_like"/>
    <property type="match status" value="1"/>
</dbReference>
<name>A0A8J4AIZ0_9ACTN</name>
<keyword evidence="5" id="KW-0547">Nucleotide-binding</keyword>
<feature type="transmembrane region" description="Helical" evidence="11">
    <location>
        <begin position="935"/>
        <end position="954"/>
    </location>
</feature>
<dbReference type="GO" id="GO:0005886">
    <property type="term" value="C:plasma membrane"/>
    <property type="evidence" value="ECO:0007669"/>
    <property type="project" value="UniProtKB-SubCell"/>
</dbReference>
<feature type="domain" description="ABC transporter" evidence="12">
    <location>
        <begin position="1032"/>
        <end position="1267"/>
    </location>
</feature>
<keyword evidence="15" id="KW-1185">Reference proteome</keyword>
<dbReference type="InterPro" id="IPR036640">
    <property type="entry name" value="ABC1_TM_sf"/>
</dbReference>
<protein>
    <submittedName>
        <fullName evidence="14">ABC transporter ATP-binding protein</fullName>
    </submittedName>
</protein>
<feature type="transmembrane region" description="Helical" evidence="11">
    <location>
        <begin position="71"/>
        <end position="91"/>
    </location>
</feature>
<feature type="transmembrane region" description="Helical" evidence="11">
    <location>
        <begin position="854"/>
        <end position="872"/>
    </location>
</feature>
<evidence type="ECO:0000259" key="12">
    <source>
        <dbReference type="PROSITE" id="PS50893"/>
    </source>
</evidence>
<dbReference type="CDD" id="cd18546">
    <property type="entry name" value="ABC_6TM_Rv0194_D2_like"/>
    <property type="match status" value="1"/>
</dbReference>
<gene>
    <name evidence="14" type="ORF">NUM_58510</name>
</gene>
<feature type="domain" description="ABC transmembrane type-1" evidence="13">
    <location>
        <begin position="715"/>
        <end position="997"/>
    </location>
</feature>
<feature type="transmembrane region" description="Helical" evidence="11">
    <location>
        <begin position="714"/>
        <end position="735"/>
    </location>
</feature>
<keyword evidence="3" id="KW-1003">Cell membrane</keyword>
<keyword evidence="2" id="KW-0813">Transport</keyword>
<dbReference type="InterPro" id="IPR027417">
    <property type="entry name" value="P-loop_NTPase"/>
</dbReference>
<feature type="transmembrane region" description="Helical" evidence="11">
    <location>
        <begin position="35"/>
        <end position="59"/>
    </location>
</feature>
<evidence type="ECO:0000256" key="1">
    <source>
        <dbReference type="ARBA" id="ARBA00004651"/>
    </source>
</evidence>
<keyword evidence="8 11" id="KW-0472">Membrane</keyword>
<dbReference type="PANTHER" id="PTHR43394:SF1">
    <property type="entry name" value="ATP-BINDING CASSETTE SUB-FAMILY B MEMBER 10, MITOCHONDRIAL"/>
    <property type="match status" value="1"/>
</dbReference>
<dbReference type="SUPFAM" id="SSF52540">
    <property type="entry name" value="P-loop containing nucleoside triphosphate hydrolases"/>
    <property type="match status" value="2"/>
</dbReference>
<dbReference type="PROSITE" id="PS50929">
    <property type="entry name" value="ABC_TM1F"/>
    <property type="match status" value="2"/>
</dbReference>
<evidence type="ECO:0000259" key="13">
    <source>
        <dbReference type="PROSITE" id="PS50929"/>
    </source>
</evidence>
<evidence type="ECO:0000256" key="5">
    <source>
        <dbReference type="ARBA" id="ARBA00022741"/>
    </source>
</evidence>
<dbReference type="AlphaFoldDB" id="A0A8J4AIZ0"/>
<proteinExistence type="inferred from homology"/>
<comment type="caution">
    <text evidence="14">The sequence shown here is derived from an EMBL/GenBank/DDBJ whole genome shotgun (WGS) entry which is preliminary data.</text>
</comment>
<dbReference type="PROSITE" id="PS50893">
    <property type="entry name" value="ABC_TRANSPORTER_2"/>
    <property type="match status" value="2"/>
</dbReference>
<feature type="transmembrane region" description="Helical" evidence="11">
    <location>
        <begin position="144"/>
        <end position="166"/>
    </location>
</feature>
<dbReference type="PANTHER" id="PTHR43394">
    <property type="entry name" value="ATP-DEPENDENT PERMEASE MDL1, MITOCHONDRIAL"/>
    <property type="match status" value="1"/>
</dbReference>
<feature type="transmembrane region" description="Helical" evidence="11">
    <location>
        <begin position="747"/>
        <end position="768"/>
    </location>
</feature>
<dbReference type="SUPFAM" id="SSF90123">
    <property type="entry name" value="ABC transporter transmembrane region"/>
    <property type="match status" value="2"/>
</dbReference>
<evidence type="ECO:0000256" key="2">
    <source>
        <dbReference type="ARBA" id="ARBA00022448"/>
    </source>
</evidence>
<keyword evidence="4 11" id="KW-0812">Transmembrane</keyword>
<feature type="transmembrane region" description="Helical" evidence="11">
    <location>
        <begin position="293"/>
        <end position="313"/>
    </location>
</feature>
<comment type="similarity">
    <text evidence="9">Belongs to the ABC transporter superfamily. Lipid exporter (TC 3.A.1.106) family.</text>
</comment>
<feature type="transmembrane region" description="Helical" evidence="11">
    <location>
        <begin position="172"/>
        <end position="190"/>
    </location>
</feature>
<comment type="subcellular location">
    <subcellularLocation>
        <location evidence="1">Cell membrane</location>
        <topology evidence="1">Multi-pass membrane protein</topology>
    </subcellularLocation>
</comment>
<organism evidence="14 15">
    <name type="scientific">Actinocatenispora comari</name>
    <dbReference type="NCBI Taxonomy" id="2807577"/>
    <lineage>
        <taxon>Bacteria</taxon>
        <taxon>Bacillati</taxon>
        <taxon>Actinomycetota</taxon>
        <taxon>Actinomycetes</taxon>
        <taxon>Micromonosporales</taxon>
        <taxon>Micromonosporaceae</taxon>
        <taxon>Actinocatenispora</taxon>
    </lineage>
</organism>
<evidence type="ECO:0000256" key="9">
    <source>
        <dbReference type="ARBA" id="ARBA00061644"/>
    </source>
</evidence>
<evidence type="ECO:0000313" key="14">
    <source>
        <dbReference type="EMBL" id="GIL30597.1"/>
    </source>
</evidence>
<dbReference type="InterPro" id="IPR017871">
    <property type="entry name" value="ABC_transporter-like_CS"/>
</dbReference>
<accession>A0A8J4AIZ0</accession>
<dbReference type="FunFam" id="3.40.50.300:FF:000299">
    <property type="entry name" value="ABC transporter ATP-binding protein/permease"/>
    <property type="match status" value="2"/>
</dbReference>
<dbReference type="Gene3D" id="3.40.50.300">
    <property type="entry name" value="P-loop containing nucleotide triphosphate hydrolases"/>
    <property type="match status" value="2"/>
</dbReference>
<dbReference type="InterPro" id="IPR011527">
    <property type="entry name" value="ABC1_TM_dom"/>
</dbReference>
<dbReference type="GO" id="GO:0005524">
    <property type="term" value="F:ATP binding"/>
    <property type="evidence" value="ECO:0007669"/>
    <property type="project" value="UniProtKB-KW"/>
</dbReference>
<dbReference type="InterPro" id="IPR003593">
    <property type="entry name" value="AAA+_ATPase"/>
</dbReference>
<dbReference type="PROSITE" id="PS00211">
    <property type="entry name" value="ABC_TRANSPORTER_1"/>
    <property type="match status" value="1"/>
</dbReference>
<feature type="region of interest" description="Disordered" evidence="10">
    <location>
        <begin position="623"/>
        <end position="646"/>
    </location>
</feature>
<feature type="transmembrane region" description="Helical" evidence="11">
    <location>
        <begin position="960"/>
        <end position="978"/>
    </location>
</feature>
<evidence type="ECO:0000313" key="15">
    <source>
        <dbReference type="Proteomes" id="UP000614996"/>
    </source>
</evidence>
<evidence type="ECO:0000256" key="3">
    <source>
        <dbReference type="ARBA" id="ARBA00022475"/>
    </source>
</evidence>
<feature type="transmembrane region" description="Helical" evidence="11">
    <location>
        <begin position="260"/>
        <end position="281"/>
    </location>
</feature>
<dbReference type="Proteomes" id="UP000614996">
    <property type="component" value="Unassembled WGS sequence"/>
</dbReference>
<dbReference type="Pfam" id="PF00664">
    <property type="entry name" value="ABC_membrane"/>
    <property type="match status" value="2"/>
</dbReference>
<reference evidence="15" key="1">
    <citation type="journal article" date="2021" name="Int. J. Syst. Evol. Microbiol.">
        <title>Actinocatenispora comari sp. nov., an endophytic actinomycete isolated from aerial parts of Comarum salesowianum.</title>
        <authorList>
            <person name="Oyunbileg N."/>
            <person name="Iizaka Y."/>
            <person name="Hamada M."/>
            <person name="Davaapurev B.O."/>
            <person name="Fukumoto A."/>
            <person name="Tsetseg B."/>
            <person name="Kato F."/>
            <person name="Tamura T."/>
            <person name="Batkhuu J."/>
            <person name="Anzai Y."/>
        </authorList>
    </citation>
    <scope>NUCLEOTIDE SEQUENCE [LARGE SCALE GENOMIC DNA]</scope>
    <source>
        <strain evidence="15">NUM-2625</strain>
    </source>
</reference>
<dbReference type="Pfam" id="PF00005">
    <property type="entry name" value="ABC_tran"/>
    <property type="match status" value="2"/>
</dbReference>
<evidence type="ECO:0000256" key="11">
    <source>
        <dbReference type="SAM" id="Phobius"/>
    </source>
</evidence>
<evidence type="ECO:0000256" key="6">
    <source>
        <dbReference type="ARBA" id="ARBA00022840"/>
    </source>
</evidence>
<dbReference type="RefSeq" id="WP_207128201.1">
    <property type="nucleotide sequence ID" value="NZ_BOPO01000124.1"/>
</dbReference>
<sequence>MTAESDETGRNAELPGEAGWLRRLLGYCWRYRGRVIVAFGASVAGMAVTALVPLIQRSIVDDSILSSKRPLLPLVGLLVLAALAIYGTAFLRRYHGGRLALDVQHDMRTGLFAALSRLDGARQDELQTGQVVGRATSDITMVQGLLGMFPIMIGNVLLFVISLVVMITLSPLLTLVALAVGPGLYWISVLSRRKLFPATWAAQQEAAAVAAEVDDAVTGVRVVKGFGQEAQELTKLERVARRLFASRLRAVRLNSRYNPALQAIPALGQVGVLALGGWLAVNQSITLGTFLAFSSYLAQLIGPVRMLAGLLTIGQQARASVIRVFEVIDSQPLVTEAPDAIDVPADVTPTVEFDDVHFGYVPSQPVLSGLTLTAAPGETIALVGSSGSGKSTVSLLLPRFYDVGTGAVRVAGHDVRELTIDSLRASIGLVLEDSFLFSESIRDNIAYGRPDATDEQVVAAAKAAEAHEFILGLRDGYDTMVGEKGLTLSGGQRQRVALARALITDPRILVLDDATSAVDAQVEAEIHATLHRVMRGRTTLLIAHRRSTLALADRIAVLDGGRVVDIGTEAELERRCPLYNLLLSGPGDDAEGIDAGELPAAPTLVVPDSAADELNDDGTTARLWDPARAPEPEQVPGLSGDPTALPRDGVRAGGGGMGRMGGALASMPPTPDLLAKVAALPPATDTPDVDDDSVRAADPHFSLRRLIAPMRTPLLVALLLVAVDAAATLILPALIRSGVDSGVQHRHLAVIATVSIVGLGVVLIDWIVQIGQTRITGRTGERMLYALRVKTFAHLQRLGLDYYEKELSGRIMTRMTTDVDAFSSFLQTGLVQAVVSVLTFFGILGALLYLDVELGLVVCSVLPVMVVATLVFRSRSSKAYTEAREKVGIVNADLQENVAGMRVAQAYRREGRNRDRFSARSDDYRRTRTRAQRYIATYFPFVQFLSTVAGALVLVVGGQLVHSGSLSAGALIAYLLYIEMFFAPVQQLSQVFDGYQQAAVGLRRIVELLRTPTSTPQPADPVPVPPRLRGEIVFADVSFGYSPDLPPALSDVDLAVTPGETVAVVGETGAGKSTLVKLVSRYYDVTGGAVLVDGVDIRDYDLPGYRHRMGVVPQEPYLFPGTVRDTIAYGRPEASNAEVERAARAVGAHDMIARLDGGYHHEVAERGRNLSSGQRQLLALARAQLVEPDILVMDEATAALDLATEAEVTRATDRLVGKRTTLVVAHRLTTAARADRIVVLDRGRIVEAGTHAELLAADGVYARQWEVFTTGQTTSAAR</sequence>
<feature type="transmembrane region" description="Helical" evidence="11">
    <location>
        <begin position="830"/>
        <end position="848"/>
    </location>
</feature>
<dbReference type="InterPro" id="IPR039421">
    <property type="entry name" value="Type_1_exporter"/>
</dbReference>
<feature type="domain" description="ABC transporter" evidence="12">
    <location>
        <begin position="351"/>
        <end position="585"/>
    </location>
</feature>
<keyword evidence="6 14" id="KW-0067">ATP-binding</keyword>
<keyword evidence="7 11" id="KW-1133">Transmembrane helix</keyword>
<dbReference type="GO" id="GO:0015421">
    <property type="term" value="F:ABC-type oligopeptide transporter activity"/>
    <property type="evidence" value="ECO:0007669"/>
    <property type="project" value="TreeGrafter"/>
</dbReference>
<feature type="domain" description="ABC transmembrane type-1" evidence="13">
    <location>
        <begin position="36"/>
        <end position="316"/>
    </location>
</feature>
<evidence type="ECO:0000256" key="8">
    <source>
        <dbReference type="ARBA" id="ARBA00023136"/>
    </source>
</evidence>
<dbReference type="SMART" id="SM00382">
    <property type="entry name" value="AAA"/>
    <property type="match status" value="2"/>
</dbReference>
<evidence type="ECO:0000256" key="4">
    <source>
        <dbReference type="ARBA" id="ARBA00022692"/>
    </source>
</evidence>